<name>A0AAV4MF26_CAEEX</name>
<dbReference type="AlphaFoldDB" id="A0AAV4MF26"/>
<accession>A0AAV4MF26</accession>
<dbReference type="EMBL" id="BPLR01019678">
    <property type="protein sequence ID" value="GIX70445.1"/>
    <property type="molecule type" value="Genomic_DNA"/>
</dbReference>
<gene>
    <name evidence="1" type="ORF">CEXT_476061</name>
</gene>
<evidence type="ECO:0000313" key="1">
    <source>
        <dbReference type="EMBL" id="GIX70445.1"/>
    </source>
</evidence>
<reference evidence="1 2" key="1">
    <citation type="submission" date="2021-06" db="EMBL/GenBank/DDBJ databases">
        <title>Caerostris extrusa draft genome.</title>
        <authorList>
            <person name="Kono N."/>
            <person name="Arakawa K."/>
        </authorList>
    </citation>
    <scope>NUCLEOTIDE SEQUENCE [LARGE SCALE GENOMIC DNA]</scope>
</reference>
<organism evidence="1 2">
    <name type="scientific">Caerostris extrusa</name>
    <name type="common">Bark spider</name>
    <name type="synonym">Caerostris bankana</name>
    <dbReference type="NCBI Taxonomy" id="172846"/>
    <lineage>
        <taxon>Eukaryota</taxon>
        <taxon>Metazoa</taxon>
        <taxon>Ecdysozoa</taxon>
        <taxon>Arthropoda</taxon>
        <taxon>Chelicerata</taxon>
        <taxon>Arachnida</taxon>
        <taxon>Araneae</taxon>
        <taxon>Araneomorphae</taxon>
        <taxon>Entelegynae</taxon>
        <taxon>Araneoidea</taxon>
        <taxon>Araneidae</taxon>
        <taxon>Caerostris</taxon>
    </lineage>
</organism>
<keyword evidence="2" id="KW-1185">Reference proteome</keyword>
<dbReference type="Proteomes" id="UP001054945">
    <property type="component" value="Unassembled WGS sequence"/>
</dbReference>
<proteinExistence type="predicted"/>
<protein>
    <submittedName>
        <fullName evidence="1">Uncharacterized protein</fullName>
    </submittedName>
</protein>
<comment type="caution">
    <text evidence="1">The sequence shown here is derived from an EMBL/GenBank/DDBJ whole genome shotgun (WGS) entry which is preliminary data.</text>
</comment>
<evidence type="ECO:0000313" key="2">
    <source>
        <dbReference type="Proteomes" id="UP001054945"/>
    </source>
</evidence>
<sequence length="94" mass="10740">MFRTAGILNWRINLVQNGSPTCEVKWCNHPLLCFHHGPQFAESRLQNCLKHFKAEKRTAQTKLLCVALQKELKRSSSLNINGLKPLVETSESLH</sequence>